<dbReference type="PIRSF" id="PIRSF000136">
    <property type="entry name" value="LGO_GLO"/>
    <property type="match status" value="1"/>
</dbReference>
<dbReference type="InterPro" id="IPR016167">
    <property type="entry name" value="FAD-bd_PCMH_sub1"/>
</dbReference>
<evidence type="ECO:0000259" key="2">
    <source>
        <dbReference type="PROSITE" id="PS51387"/>
    </source>
</evidence>
<dbReference type="GO" id="GO:0016020">
    <property type="term" value="C:membrane"/>
    <property type="evidence" value="ECO:0007669"/>
    <property type="project" value="InterPro"/>
</dbReference>
<dbReference type="PANTHER" id="PTHR43762">
    <property type="entry name" value="L-GULONOLACTONE OXIDASE"/>
    <property type="match status" value="1"/>
</dbReference>
<dbReference type="GO" id="GO:0003885">
    <property type="term" value="F:D-arabinono-1,4-lactone oxidase activity"/>
    <property type="evidence" value="ECO:0007669"/>
    <property type="project" value="InterPro"/>
</dbReference>
<name>A0A840P2K3_9ACTN</name>
<dbReference type="SUPFAM" id="SSF56176">
    <property type="entry name" value="FAD-binding/transporter-associated domain-like"/>
    <property type="match status" value="1"/>
</dbReference>
<dbReference type="InterPro" id="IPR016166">
    <property type="entry name" value="FAD-bd_PCMH"/>
</dbReference>
<dbReference type="GO" id="GO:0080049">
    <property type="term" value="F:L-gulono-1,4-lactone dehydrogenase activity"/>
    <property type="evidence" value="ECO:0007669"/>
    <property type="project" value="TreeGrafter"/>
</dbReference>
<dbReference type="PROSITE" id="PS51387">
    <property type="entry name" value="FAD_PCMH"/>
    <property type="match status" value="1"/>
</dbReference>
<dbReference type="InterPro" id="IPR007173">
    <property type="entry name" value="ALO_C"/>
</dbReference>
<organism evidence="3 4">
    <name type="scientific">Thermocatellispora tengchongensis</name>
    <dbReference type="NCBI Taxonomy" id="1073253"/>
    <lineage>
        <taxon>Bacteria</taxon>
        <taxon>Bacillati</taxon>
        <taxon>Actinomycetota</taxon>
        <taxon>Actinomycetes</taxon>
        <taxon>Streptosporangiales</taxon>
        <taxon>Streptosporangiaceae</taxon>
        <taxon>Thermocatellispora</taxon>
    </lineage>
</organism>
<dbReference type="InterPro" id="IPR016171">
    <property type="entry name" value="Vanillyl_alc_oxidase_C-sub2"/>
</dbReference>
<dbReference type="GO" id="GO:0050582">
    <property type="term" value="F:xylitol oxidase activity"/>
    <property type="evidence" value="ECO:0007669"/>
    <property type="project" value="UniProtKB-EC"/>
</dbReference>
<comment type="caution">
    <text evidence="3">The sequence shown here is derived from an EMBL/GenBank/DDBJ whole genome shotgun (WGS) entry which is preliminary data.</text>
</comment>
<keyword evidence="4" id="KW-1185">Reference proteome</keyword>
<feature type="domain" description="FAD-binding PCMH-type" evidence="2">
    <location>
        <begin position="1"/>
        <end position="176"/>
    </location>
</feature>
<dbReference type="Gene3D" id="3.30.465.10">
    <property type="match status" value="1"/>
</dbReference>
<protein>
    <submittedName>
        <fullName evidence="3">Xylitol oxidase</fullName>
        <ecNumber evidence="3">1.1.3.41</ecNumber>
    </submittedName>
</protein>
<dbReference type="EMBL" id="JACHGN010000002">
    <property type="protein sequence ID" value="MBB5131467.1"/>
    <property type="molecule type" value="Genomic_DNA"/>
</dbReference>
<accession>A0A840P2K3</accession>
<dbReference type="Gene3D" id="3.30.43.10">
    <property type="entry name" value="Uridine Diphospho-n-acetylenolpyruvylglucosamine Reductase, domain 2"/>
    <property type="match status" value="1"/>
</dbReference>
<dbReference type="Pfam" id="PF01565">
    <property type="entry name" value="FAD_binding_4"/>
    <property type="match status" value="1"/>
</dbReference>
<dbReference type="Gene3D" id="3.30.70.2530">
    <property type="match status" value="1"/>
</dbReference>
<dbReference type="Gene3D" id="1.10.45.10">
    <property type="entry name" value="Vanillyl-alcohol Oxidase, Chain A, domain 4"/>
    <property type="match status" value="1"/>
</dbReference>
<dbReference type="PANTHER" id="PTHR43762:SF1">
    <property type="entry name" value="D-ARABINONO-1,4-LACTONE OXIDASE"/>
    <property type="match status" value="1"/>
</dbReference>
<dbReference type="EC" id="1.1.3.41" evidence="3"/>
<dbReference type="Gene3D" id="3.30.70.2520">
    <property type="match status" value="1"/>
</dbReference>
<dbReference type="InterPro" id="IPR010031">
    <property type="entry name" value="FAD_lactone_oxidase-like"/>
</dbReference>
<evidence type="ECO:0000313" key="4">
    <source>
        <dbReference type="Proteomes" id="UP000578449"/>
    </source>
</evidence>
<dbReference type="InterPro" id="IPR016169">
    <property type="entry name" value="FAD-bd_PCMH_sub2"/>
</dbReference>
<reference evidence="3 4" key="1">
    <citation type="submission" date="2020-08" db="EMBL/GenBank/DDBJ databases">
        <title>Genomic Encyclopedia of Type Strains, Phase IV (KMG-IV): sequencing the most valuable type-strain genomes for metagenomic binning, comparative biology and taxonomic classification.</title>
        <authorList>
            <person name="Goeker M."/>
        </authorList>
    </citation>
    <scope>NUCLEOTIDE SEQUENCE [LARGE SCALE GENOMIC DNA]</scope>
    <source>
        <strain evidence="3 4">DSM 45615</strain>
    </source>
</reference>
<evidence type="ECO:0000256" key="1">
    <source>
        <dbReference type="ARBA" id="ARBA00023002"/>
    </source>
</evidence>
<dbReference type="InterPro" id="IPR036318">
    <property type="entry name" value="FAD-bd_PCMH-like_sf"/>
</dbReference>
<dbReference type="AlphaFoldDB" id="A0A840P2K3"/>
<evidence type="ECO:0000313" key="3">
    <source>
        <dbReference type="EMBL" id="MBB5131467.1"/>
    </source>
</evidence>
<dbReference type="GO" id="GO:0071949">
    <property type="term" value="F:FAD binding"/>
    <property type="evidence" value="ECO:0007669"/>
    <property type="project" value="InterPro"/>
</dbReference>
<gene>
    <name evidence="3" type="ORF">HNP84_001173</name>
</gene>
<proteinExistence type="predicted"/>
<sequence length="422" mass="45037">MTPRPTNWAGNITFAAGRVHSPETLAELQSLVAGSVRARALGSAHSFTDIADSPGVLISAERLPYELEVDAAAGTVRVGAGVRYAALSRALHERGYALRNLASLPHISVAGSCATGTHGSGDRNGGLATAVAAMDLVTGSGEPVTLARGDAGFAGAAVHLGALGVVTALELDIVPAYEMAQHVYEGLDLELVCERFDEVMSATYSVSLFTSWRGPVVDALWLKRRLDEPAPAGWAPGEPFFGAAPAPGPRHPVPGVPAEACTPQLGAPGPWHERLPHFRPDFPPSSRGDELQSEYLLPRRHAVEALRALDAVRGRIAPALQISEIRTVAADDLWLSPAYGEDVVGFHFTWVRDERAVLPVVDLLEGVLGAFGARPHWGKIFTTPAETLAARYPRLADFRDLARKYDPAGRFTNAYTARFLDL</sequence>
<dbReference type="RefSeq" id="WP_185048288.1">
    <property type="nucleotide sequence ID" value="NZ_BAABIX010000022.1"/>
</dbReference>
<dbReference type="Proteomes" id="UP000578449">
    <property type="component" value="Unassembled WGS sequence"/>
</dbReference>
<dbReference type="InterPro" id="IPR006094">
    <property type="entry name" value="Oxid_FAD_bind_N"/>
</dbReference>
<keyword evidence="1 3" id="KW-0560">Oxidoreductase</keyword>
<dbReference type="Pfam" id="PF04030">
    <property type="entry name" value="ALO"/>
    <property type="match status" value="1"/>
</dbReference>